<dbReference type="Proteomes" id="UP000275137">
    <property type="component" value="Unassembled WGS sequence"/>
</dbReference>
<feature type="transmembrane region" description="Helical" evidence="5">
    <location>
        <begin position="168"/>
        <end position="186"/>
    </location>
</feature>
<feature type="transmembrane region" description="Helical" evidence="5">
    <location>
        <begin position="110"/>
        <end position="129"/>
    </location>
</feature>
<feature type="transmembrane region" description="Helical" evidence="5">
    <location>
        <begin position="224"/>
        <end position="246"/>
    </location>
</feature>
<evidence type="ECO:0000256" key="5">
    <source>
        <dbReference type="SAM" id="Phobius"/>
    </source>
</evidence>
<feature type="transmembrane region" description="Helical" evidence="5">
    <location>
        <begin position="29"/>
        <end position="50"/>
    </location>
</feature>
<feature type="domain" description="EamA" evidence="6">
    <location>
        <begin position="1"/>
        <end position="126"/>
    </location>
</feature>
<reference evidence="7 8" key="1">
    <citation type="submission" date="2018-10" db="EMBL/GenBank/DDBJ databases">
        <authorList>
            <person name="Chen W.-M."/>
        </authorList>
    </citation>
    <scope>NUCLEOTIDE SEQUENCE [LARGE SCALE GENOMIC DNA]</scope>
    <source>
        <strain evidence="7 8">H-5</strain>
    </source>
</reference>
<evidence type="ECO:0000256" key="4">
    <source>
        <dbReference type="ARBA" id="ARBA00023136"/>
    </source>
</evidence>
<evidence type="ECO:0000256" key="2">
    <source>
        <dbReference type="ARBA" id="ARBA00022692"/>
    </source>
</evidence>
<dbReference type="Pfam" id="PF00892">
    <property type="entry name" value="EamA"/>
    <property type="match status" value="2"/>
</dbReference>
<keyword evidence="2 5" id="KW-0812">Transmembrane</keyword>
<dbReference type="AlphaFoldDB" id="A0A3N0V773"/>
<comment type="caution">
    <text evidence="7">The sequence shown here is derived from an EMBL/GenBank/DDBJ whole genome shotgun (WGS) entry which is preliminary data.</text>
</comment>
<feature type="transmembrane region" description="Helical" evidence="5">
    <location>
        <begin position="62"/>
        <end position="81"/>
    </location>
</feature>
<dbReference type="InterPro" id="IPR037185">
    <property type="entry name" value="EmrE-like"/>
</dbReference>
<feature type="domain" description="EamA" evidence="6">
    <location>
        <begin position="140"/>
        <end position="266"/>
    </location>
</feature>
<protein>
    <submittedName>
        <fullName evidence="7">DMT family transporter</fullName>
    </submittedName>
</protein>
<proteinExistence type="predicted"/>
<evidence type="ECO:0000256" key="1">
    <source>
        <dbReference type="ARBA" id="ARBA00004141"/>
    </source>
</evidence>
<dbReference type="PANTHER" id="PTHR22911">
    <property type="entry name" value="ACYL-MALONYL CONDENSING ENZYME-RELATED"/>
    <property type="match status" value="1"/>
</dbReference>
<evidence type="ECO:0000313" key="8">
    <source>
        <dbReference type="Proteomes" id="UP000275137"/>
    </source>
</evidence>
<keyword evidence="8" id="KW-1185">Reference proteome</keyword>
<organism evidence="7 8">
    <name type="scientific">Pseudomethylobacillus aquaticus</name>
    <dbReference type="NCBI Taxonomy" id="2676064"/>
    <lineage>
        <taxon>Bacteria</taxon>
        <taxon>Pseudomonadati</taxon>
        <taxon>Pseudomonadota</taxon>
        <taxon>Betaproteobacteria</taxon>
        <taxon>Nitrosomonadales</taxon>
        <taxon>Methylophilaceae</taxon>
        <taxon>Pseudomethylobacillus</taxon>
    </lineage>
</organism>
<feature type="transmembrane region" description="Helical" evidence="5">
    <location>
        <begin position="252"/>
        <end position="271"/>
    </location>
</feature>
<dbReference type="InterPro" id="IPR000620">
    <property type="entry name" value="EamA_dom"/>
</dbReference>
<comment type="subcellular location">
    <subcellularLocation>
        <location evidence="1">Membrane</location>
        <topology evidence="1">Multi-pass membrane protein</topology>
    </subcellularLocation>
</comment>
<evidence type="ECO:0000259" key="6">
    <source>
        <dbReference type="Pfam" id="PF00892"/>
    </source>
</evidence>
<dbReference type="PANTHER" id="PTHR22911:SF6">
    <property type="entry name" value="SOLUTE CARRIER FAMILY 35 MEMBER G1"/>
    <property type="match status" value="1"/>
</dbReference>
<feature type="transmembrane region" description="Helical" evidence="5">
    <location>
        <begin position="135"/>
        <end position="156"/>
    </location>
</feature>
<evidence type="ECO:0000256" key="3">
    <source>
        <dbReference type="ARBA" id="ARBA00022989"/>
    </source>
</evidence>
<keyword evidence="3 5" id="KW-1133">Transmembrane helix</keyword>
<dbReference type="EMBL" id="RJVP01000001">
    <property type="protein sequence ID" value="ROH88559.1"/>
    <property type="molecule type" value="Genomic_DNA"/>
</dbReference>
<accession>A0A3N0V773</accession>
<dbReference type="GO" id="GO:0016020">
    <property type="term" value="C:membrane"/>
    <property type="evidence" value="ECO:0007669"/>
    <property type="project" value="UniProtKB-SubCell"/>
</dbReference>
<sequence>MLVAGLLFAIMGVLVKIGAQKFSSAELVFYRSLFGLVFIALVAQVQHLSLRTSMLGMHMSRSFLGFLALVLFFYAISELPLATAVTLNYTSPIFLAIAMPFMLHERPRPWLVGAVLLGFIGVALLLRPSMHADELLAGGLGLLSGILAGIVYVQVTQLGRAGEPDWRTVFYFTLVCTLGGGAWMLLHRFTMLNWSDLPLLLGIGVSATLAQLAMTRAYRTGSPLVVGSLAYSTVVLASLFGIVLWGETLSTDRWLAVALIILSGVISVAATPRVKQ</sequence>
<name>A0A3N0V773_9PROT</name>
<evidence type="ECO:0000313" key="7">
    <source>
        <dbReference type="EMBL" id="ROH88559.1"/>
    </source>
</evidence>
<dbReference type="SUPFAM" id="SSF103481">
    <property type="entry name" value="Multidrug resistance efflux transporter EmrE"/>
    <property type="match status" value="2"/>
</dbReference>
<gene>
    <name evidence="7" type="ORF">ED236_00675</name>
</gene>
<keyword evidence="4 5" id="KW-0472">Membrane</keyword>
<feature type="transmembrane region" description="Helical" evidence="5">
    <location>
        <begin position="192"/>
        <end position="212"/>
    </location>
</feature>